<feature type="transmembrane region" description="Helical" evidence="21">
    <location>
        <begin position="622"/>
        <end position="643"/>
    </location>
</feature>
<evidence type="ECO:0000256" key="10">
    <source>
        <dbReference type="ARBA" id="ARBA00022729"/>
    </source>
</evidence>
<name>A0AAN9I888_CLITE</name>
<evidence type="ECO:0000256" key="11">
    <source>
        <dbReference type="ARBA" id="ARBA00022737"/>
    </source>
</evidence>
<evidence type="ECO:0000313" key="25">
    <source>
        <dbReference type="Proteomes" id="UP001359559"/>
    </source>
</evidence>
<dbReference type="InterPro" id="IPR013210">
    <property type="entry name" value="LRR_N_plant-typ"/>
</dbReference>
<dbReference type="FunFam" id="3.30.200.20:FF:000513">
    <property type="entry name" value="Receptor-like protein kinase HSL1"/>
    <property type="match status" value="1"/>
</dbReference>
<dbReference type="Gene3D" id="3.80.10.10">
    <property type="entry name" value="Ribonuclease Inhibitor"/>
    <property type="match status" value="5"/>
</dbReference>
<dbReference type="InterPro" id="IPR000719">
    <property type="entry name" value="Prot_kinase_dom"/>
</dbReference>
<comment type="catalytic activity">
    <reaction evidence="19">
        <text>L-seryl-[protein] + ATP = O-phospho-L-seryl-[protein] + ADP + H(+)</text>
        <dbReference type="Rhea" id="RHEA:17989"/>
        <dbReference type="Rhea" id="RHEA-COMP:9863"/>
        <dbReference type="Rhea" id="RHEA-COMP:11604"/>
        <dbReference type="ChEBI" id="CHEBI:15378"/>
        <dbReference type="ChEBI" id="CHEBI:29999"/>
        <dbReference type="ChEBI" id="CHEBI:30616"/>
        <dbReference type="ChEBI" id="CHEBI:83421"/>
        <dbReference type="ChEBI" id="CHEBI:456216"/>
        <dbReference type="EC" id="2.7.11.1"/>
    </reaction>
</comment>
<proteinExistence type="inferred from homology"/>
<evidence type="ECO:0000256" key="12">
    <source>
        <dbReference type="ARBA" id="ARBA00022741"/>
    </source>
</evidence>
<feature type="binding site" evidence="20">
    <location>
        <position position="706"/>
    </location>
    <ligand>
        <name>ATP</name>
        <dbReference type="ChEBI" id="CHEBI:30616"/>
    </ligand>
</feature>
<dbReference type="PROSITE" id="PS00107">
    <property type="entry name" value="PROTEIN_KINASE_ATP"/>
    <property type="match status" value="1"/>
</dbReference>
<evidence type="ECO:0000256" key="21">
    <source>
        <dbReference type="SAM" id="Phobius"/>
    </source>
</evidence>
<dbReference type="Pfam" id="PF13855">
    <property type="entry name" value="LRR_8"/>
    <property type="match status" value="1"/>
</dbReference>
<keyword evidence="17" id="KW-0325">Glycoprotein</keyword>
<dbReference type="GO" id="GO:0004674">
    <property type="term" value="F:protein serine/threonine kinase activity"/>
    <property type="evidence" value="ECO:0007669"/>
    <property type="project" value="UniProtKB-KW"/>
</dbReference>
<dbReference type="EMBL" id="JAYKXN010000008">
    <property type="protein sequence ID" value="KAK7263696.1"/>
    <property type="molecule type" value="Genomic_DNA"/>
</dbReference>
<keyword evidence="5" id="KW-0723">Serine/threonine-protein kinase</keyword>
<dbReference type="PROSITE" id="PS00108">
    <property type="entry name" value="PROTEIN_KINASE_ST"/>
    <property type="match status" value="1"/>
</dbReference>
<dbReference type="FunFam" id="1.10.510.10:FF:000201">
    <property type="entry name" value="Leucine-rich repeat receptor-like serine/threonine-protein kinase"/>
    <property type="match status" value="1"/>
</dbReference>
<dbReference type="Pfam" id="PF00069">
    <property type="entry name" value="Pkinase"/>
    <property type="match status" value="1"/>
</dbReference>
<dbReference type="InterPro" id="IPR032675">
    <property type="entry name" value="LRR_dom_sf"/>
</dbReference>
<dbReference type="SMART" id="SM00220">
    <property type="entry name" value="S_TKc"/>
    <property type="match status" value="1"/>
</dbReference>
<comment type="caution">
    <text evidence="24">The sequence shown here is derived from an EMBL/GenBank/DDBJ whole genome shotgun (WGS) entry which is preliminary data.</text>
</comment>
<evidence type="ECO:0000256" key="19">
    <source>
        <dbReference type="ARBA" id="ARBA00048679"/>
    </source>
</evidence>
<evidence type="ECO:0000256" key="4">
    <source>
        <dbReference type="ARBA" id="ARBA00022475"/>
    </source>
</evidence>
<dbReference type="PRINTS" id="PR00019">
    <property type="entry name" value="LEURICHRPT"/>
</dbReference>
<comment type="similarity">
    <text evidence="2">Belongs to the protein kinase superfamily. Ser/Thr protein kinase family.</text>
</comment>
<dbReference type="FunFam" id="3.80.10.10:FF:000453">
    <property type="entry name" value="Leucine-rich receptor-like protein kinase family protein"/>
    <property type="match status" value="1"/>
</dbReference>
<dbReference type="PROSITE" id="PS50011">
    <property type="entry name" value="PROTEIN_KINASE_DOM"/>
    <property type="match status" value="1"/>
</dbReference>
<keyword evidence="8" id="KW-0808">Transferase</keyword>
<keyword evidence="13" id="KW-0418">Kinase</keyword>
<dbReference type="Pfam" id="PF08263">
    <property type="entry name" value="LRRNT_2"/>
    <property type="match status" value="1"/>
</dbReference>
<evidence type="ECO:0000256" key="14">
    <source>
        <dbReference type="ARBA" id="ARBA00022840"/>
    </source>
</evidence>
<evidence type="ECO:0000256" key="8">
    <source>
        <dbReference type="ARBA" id="ARBA00022679"/>
    </source>
</evidence>
<keyword evidence="14 20" id="KW-0067">ATP-binding</keyword>
<feature type="domain" description="Protein kinase" evidence="23">
    <location>
        <begin position="677"/>
        <end position="958"/>
    </location>
</feature>
<keyword evidence="4" id="KW-1003">Cell membrane</keyword>
<dbReference type="GO" id="GO:0009791">
    <property type="term" value="P:post-embryonic development"/>
    <property type="evidence" value="ECO:0007669"/>
    <property type="project" value="UniProtKB-ARBA"/>
</dbReference>
<dbReference type="InterPro" id="IPR017441">
    <property type="entry name" value="Protein_kinase_ATP_BS"/>
</dbReference>
<comment type="subcellular location">
    <subcellularLocation>
        <location evidence="1">Cell membrane</location>
        <topology evidence="1">Single-pass type I membrane protein</topology>
    </subcellularLocation>
</comment>
<dbReference type="InterPro" id="IPR001611">
    <property type="entry name" value="Leu-rich_rpt"/>
</dbReference>
<dbReference type="GO" id="GO:0006952">
    <property type="term" value="P:defense response"/>
    <property type="evidence" value="ECO:0007669"/>
    <property type="project" value="UniProtKB-ARBA"/>
</dbReference>
<keyword evidence="11" id="KW-0677">Repeat</keyword>
<keyword evidence="16 21" id="KW-0472">Membrane</keyword>
<dbReference type="GO" id="GO:0033612">
    <property type="term" value="F:receptor serine/threonine kinase binding"/>
    <property type="evidence" value="ECO:0007669"/>
    <property type="project" value="TreeGrafter"/>
</dbReference>
<dbReference type="Gene3D" id="3.30.200.20">
    <property type="entry name" value="Phosphorylase Kinase, domain 1"/>
    <property type="match status" value="1"/>
</dbReference>
<feature type="chain" id="PRO_5042835358" description="non-specific serine/threonine protein kinase" evidence="22">
    <location>
        <begin position="21"/>
        <end position="986"/>
    </location>
</feature>
<evidence type="ECO:0000256" key="17">
    <source>
        <dbReference type="ARBA" id="ARBA00023180"/>
    </source>
</evidence>
<reference evidence="24 25" key="1">
    <citation type="submission" date="2024-01" db="EMBL/GenBank/DDBJ databases">
        <title>The genomes of 5 underutilized Papilionoideae crops provide insights into root nodulation and disease resistance.</title>
        <authorList>
            <person name="Yuan L."/>
        </authorList>
    </citation>
    <scope>NUCLEOTIDE SEQUENCE [LARGE SCALE GENOMIC DNA]</scope>
    <source>
        <strain evidence="24">LY-2023</strain>
        <tissue evidence="24">Leaf</tissue>
    </source>
</reference>
<dbReference type="FunFam" id="3.80.10.10:FF:000077">
    <property type="entry name" value="LRR receptor-like serine/threonine-protein kinase ERL1"/>
    <property type="match status" value="1"/>
</dbReference>
<accession>A0AAN9I888</accession>
<dbReference type="SUPFAM" id="SSF52058">
    <property type="entry name" value="L domain-like"/>
    <property type="match status" value="1"/>
</dbReference>
<organism evidence="24 25">
    <name type="scientific">Clitoria ternatea</name>
    <name type="common">Butterfly pea</name>
    <dbReference type="NCBI Taxonomy" id="43366"/>
    <lineage>
        <taxon>Eukaryota</taxon>
        <taxon>Viridiplantae</taxon>
        <taxon>Streptophyta</taxon>
        <taxon>Embryophyta</taxon>
        <taxon>Tracheophyta</taxon>
        <taxon>Spermatophyta</taxon>
        <taxon>Magnoliopsida</taxon>
        <taxon>eudicotyledons</taxon>
        <taxon>Gunneridae</taxon>
        <taxon>Pentapetalae</taxon>
        <taxon>rosids</taxon>
        <taxon>fabids</taxon>
        <taxon>Fabales</taxon>
        <taxon>Fabaceae</taxon>
        <taxon>Papilionoideae</taxon>
        <taxon>50 kb inversion clade</taxon>
        <taxon>NPAAA clade</taxon>
        <taxon>indigoferoid/millettioid clade</taxon>
        <taxon>Phaseoleae</taxon>
        <taxon>Clitoria</taxon>
    </lineage>
</organism>
<dbReference type="AlphaFoldDB" id="A0AAN9I888"/>
<dbReference type="PANTHER" id="PTHR48056:SF84">
    <property type="entry name" value="PROTEIN KINASE DOMAIN-CONTAINING PROTEIN"/>
    <property type="match status" value="1"/>
</dbReference>
<dbReference type="SUPFAM" id="SSF56112">
    <property type="entry name" value="Protein kinase-like (PK-like)"/>
    <property type="match status" value="1"/>
</dbReference>
<evidence type="ECO:0000256" key="2">
    <source>
        <dbReference type="ARBA" id="ARBA00008684"/>
    </source>
</evidence>
<dbReference type="GO" id="GO:0051707">
    <property type="term" value="P:response to other organism"/>
    <property type="evidence" value="ECO:0007669"/>
    <property type="project" value="UniProtKB-ARBA"/>
</dbReference>
<evidence type="ECO:0000259" key="23">
    <source>
        <dbReference type="PROSITE" id="PS50011"/>
    </source>
</evidence>
<dbReference type="InterPro" id="IPR050647">
    <property type="entry name" value="Plant_LRR-RLKs"/>
</dbReference>
<dbReference type="InterPro" id="IPR011009">
    <property type="entry name" value="Kinase-like_dom_sf"/>
</dbReference>
<sequence length="986" mass="107526">MLVFFLFLLLSLSSHPLSLSLNQDGLFLLQAKRQLSDPDNSLSSWNSSDHTPCQWRGVTCNSLTAAVTAVNLTSLGLSGNFPAAFCRLPSLSSLSLPDNLINSTLPAAITTCRSLHYLDLSDNALVGPIPDYLAELPTLRHLDLSSNNLSGGIPASLAALPKLETLVLVYNLLSGIIPSSLSNISTLKHLQLAYNPFHPGPIPSQLGNLTNLETIWLTQCNLVGPIPDSLGNLARLTNIDLSQNNLTGTIPKSFTRLRRVIQVELYQNSLSGELPSGMSNMTSLKFFDASMNELTGKLPNELCELPLASLNLYENQLGGSLPFSIARSSNLFELKLFKNKLVGELPSDLGSNSPLLHLDVSTNGFSGEIPANLCRRGEFEELILMFNSFSGGIPESLGNCKSITRVRLKNNNLSGSVPERFWGLPRVHLLELSDNSLSGHISNAISGAYNLSSLLLSNNKFSGSIPEEIGLLNGLVEFTAGNNNLSGQIPGSLVNLNQLGNLDLSYNQLSGELFGGIRHLTKLTGLNLANNSFYGGIPSELGSLPLLNSLDLSGNSFSGEIPPQLQNLKLSELNLSYNRLSGDVPSLFANDKYRMSFIGNPGLCGYFSGPCRGSGKGKNWSYVKYIFVLAGVLFIVGMVWFCMKYMKVRKLKKGFSTSRWRSFHKLGFSEFEVAKLLSEDNVIGTGASGKVYKVVLSNGEVVAAKKLWGANANNVVGNVVGSGKDDFDAEVETLGRIRHKNIVKLWCCCNSGDHRLLVYEYMPNGSLADMLKGGKKSLLDWPTRYKIAIDAAEGLSYLHHDCVPPIVHRDVKSNNILLDEEFVAKVSDFGVAKIVNRASQGTEPMSAIAGSYGYIAPEYAYTLRVNEKSDIYSFGVVILELVTGRPPIGPEYGENDLVKWVSFALEQGGLDHVIDPMLDSKYREEISKVLSVGLHCTNPLPITRPTMRSVVKMLQEVTTVTKCRNVKDWKVPYTHEGTSYNNIKEA</sequence>
<dbReference type="PANTHER" id="PTHR48056">
    <property type="entry name" value="LRR RECEPTOR-LIKE SERINE/THREONINE-PROTEIN KINASE-RELATED"/>
    <property type="match status" value="1"/>
</dbReference>
<dbReference type="SUPFAM" id="SSF52047">
    <property type="entry name" value="RNI-like"/>
    <property type="match status" value="1"/>
</dbReference>
<keyword evidence="10 22" id="KW-0732">Signal</keyword>
<dbReference type="FunFam" id="3.80.10.10:FF:000215">
    <property type="entry name" value="Receptor-like protein kinase HSL1"/>
    <property type="match status" value="1"/>
</dbReference>
<keyword evidence="9 21" id="KW-0812">Transmembrane</keyword>
<dbReference type="InterPro" id="IPR008271">
    <property type="entry name" value="Ser/Thr_kinase_AS"/>
</dbReference>
<gene>
    <name evidence="24" type="ORF">RJT34_31290</name>
</gene>
<evidence type="ECO:0000256" key="18">
    <source>
        <dbReference type="ARBA" id="ARBA00047899"/>
    </source>
</evidence>
<keyword evidence="15 21" id="KW-1133">Transmembrane helix</keyword>
<evidence type="ECO:0000256" key="20">
    <source>
        <dbReference type="PROSITE-ProRule" id="PRU10141"/>
    </source>
</evidence>
<dbReference type="EC" id="2.7.11.1" evidence="3"/>
<evidence type="ECO:0000313" key="24">
    <source>
        <dbReference type="EMBL" id="KAK7263696.1"/>
    </source>
</evidence>
<evidence type="ECO:0000256" key="13">
    <source>
        <dbReference type="ARBA" id="ARBA00022777"/>
    </source>
</evidence>
<dbReference type="GO" id="GO:0005524">
    <property type="term" value="F:ATP binding"/>
    <property type="evidence" value="ECO:0007669"/>
    <property type="project" value="UniProtKB-UniRule"/>
</dbReference>
<evidence type="ECO:0000256" key="16">
    <source>
        <dbReference type="ARBA" id="ARBA00023136"/>
    </source>
</evidence>
<evidence type="ECO:0000256" key="9">
    <source>
        <dbReference type="ARBA" id="ARBA00022692"/>
    </source>
</evidence>
<evidence type="ECO:0000256" key="6">
    <source>
        <dbReference type="ARBA" id="ARBA00022553"/>
    </source>
</evidence>
<protein>
    <recommendedName>
        <fullName evidence="3">non-specific serine/threonine protein kinase</fullName>
        <ecNumber evidence="3">2.7.11.1</ecNumber>
    </recommendedName>
</protein>
<dbReference type="InterPro" id="IPR003591">
    <property type="entry name" value="Leu-rich_rpt_typical-subtyp"/>
</dbReference>
<keyword evidence="7" id="KW-0433">Leucine-rich repeat</keyword>
<dbReference type="Pfam" id="PF00560">
    <property type="entry name" value="LRR_1"/>
    <property type="match status" value="7"/>
</dbReference>
<evidence type="ECO:0000256" key="22">
    <source>
        <dbReference type="SAM" id="SignalP"/>
    </source>
</evidence>
<dbReference type="Proteomes" id="UP001359559">
    <property type="component" value="Unassembled WGS sequence"/>
</dbReference>
<comment type="catalytic activity">
    <reaction evidence="18">
        <text>L-threonyl-[protein] + ATP = O-phospho-L-threonyl-[protein] + ADP + H(+)</text>
        <dbReference type="Rhea" id="RHEA:46608"/>
        <dbReference type="Rhea" id="RHEA-COMP:11060"/>
        <dbReference type="Rhea" id="RHEA-COMP:11605"/>
        <dbReference type="ChEBI" id="CHEBI:15378"/>
        <dbReference type="ChEBI" id="CHEBI:30013"/>
        <dbReference type="ChEBI" id="CHEBI:30616"/>
        <dbReference type="ChEBI" id="CHEBI:61977"/>
        <dbReference type="ChEBI" id="CHEBI:456216"/>
        <dbReference type="EC" id="2.7.11.1"/>
    </reaction>
</comment>
<evidence type="ECO:0000256" key="3">
    <source>
        <dbReference type="ARBA" id="ARBA00012513"/>
    </source>
</evidence>
<keyword evidence="6" id="KW-0597">Phosphoprotein</keyword>
<dbReference type="SMART" id="SM00369">
    <property type="entry name" value="LRR_TYP"/>
    <property type="match status" value="7"/>
</dbReference>
<dbReference type="GO" id="GO:0005886">
    <property type="term" value="C:plasma membrane"/>
    <property type="evidence" value="ECO:0007669"/>
    <property type="project" value="UniProtKB-SubCell"/>
</dbReference>
<dbReference type="Gene3D" id="1.10.510.10">
    <property type="entry name" value="Transferase(Phosphotransferase) domain 1"/>
    <property type="match status" value="1"/>
</dbReference>
<evidence type="ECO:0000256" key="15">
    <source>
        <dbReference type="ARBA" id="ARBA00022989"/>
    </source>
</evidence>
<feature type="signal peptide" evidence="22">
    <location>
        <begin position="1"/>
        <end position="20"/>
    </location>
</feature>
<evidence type="ECO:0000256" key="1">
    <source>
        <dbReference type="ARBA" id="ARBA00004251"/>
    </source>
</evidence>
<evidence type="ECO:0000256" key="5">
    <source>
        <dbReference type="ARBA" id="ARBA00022527"/>
    </source>
</evidence>
<keyword evidence="25" id="KW-1185">Reference proteome</keyword>
<evidence type="ECO:0000256" key="7">
    <source>
        <dbReference type="ARBA" id="ARBA00022614"/>
    </source>
</evidence>
<keyword evidence="12 20" id="KW-0547">Nucleotide-binding</keyword>